<dbReference type="GO" id="GO:0005634">
    <property type="term" value="C:nucleus"/>
    <property type="evidence" value="ECO:0000318"/>
    <property type="project" value="GO_Central"/>
</dbReference>
<dbReference type="SUPFAM" id="SSF55874">
    <property type="entry name" value="ATPase domain of HSP90 chaperone/DNA topoisomerase II/histidine kinase"/>
    <property type="match status" value="1"/>
</dbReference>
<keyword evidence="5 7" id="KW-0175">Coiled coil</keyword>
<dbReference type="InterPro" id="IPR041006">
    <property type="entry name" value="Morc_S5"/>
</dbReference>
<dbReference type="InterPro" id="IPR036890">
    <property type="entry name" value="HATPase_C_sf"/>
</dbReference>
<dbReference type="Gene3D" id="3.30.565.10">
    <property type="entry name" value="Histidine kinase-like ATPase, C-terminal domain"/>
    <property type="match status" value="1"/>
</dbReference>
<feature type="region of interest" description="Disordered" evidence="8">
    <location>
        <begin position="1008"/>
        <end position="1050"/>
    </location>
</feature>
<dbReference type="PANTHER" id="PTHR23337">
    <property type="entry name" value="ZINC FINGER CW-TYPE COILED-COIL DOMAIN PROTEIN 1"/>
    <property type="match status" value="1"/>
</dbReference>
<feature type="coiled-coil region" evidence="7">
    <location>
        <begin position="288"/>
        <end position="355"/>
    </location>
</feature>
<dbReference type="Pfam" id="PF17942">
    <property type="entry name" value="Morc6_S5"/>
    <property type="match status" value="1"/>
</dbReference>
<name>A0A9J7LYC7_BRAFL</name>
<dbReference type="InterPro" id="IPR011124">
    <property type="entry name" value="Znf_CW"/>
</dbReference>
<evidence type="ECO:0000259" key="9">
    <source>
        <dbReference type="PROSITE" id="PS51050"/>
    </source>
</evidence>
<feature type="compositionally biased region" description="Polar residues" evidence="8">
    <location>
        <begin position="678"/>
        <end position="704"/>
    </location>
</feature>
<dbReference type="RefSeq" id="XP_035691271.1">
    <property type="nucleotide sequence ID" value="XM_035835378.1"/>
</dbReference>
<evidence type="ECO:0000256" key="8">
    <source>
        <dbReference type="SAM" id="MobiDB-lite"/>
    </source>
</evidence>
<keyword evidence="2" id="KW-0479">Metal-binding</keyword>
<dbReference type="OrthoDB" id="10251809at2759"/>
<dbReference type="Gene3D" id="3.30.40.100">
    <property type="match status" value="1"/>
</dbReference>
<sequence length="1176" mass="130806">MAQYSGLSRAQLTFDYLHTNSTTHEFLFGALAELVDNARDAAATKIHVYTVPKKEVRGGYLLCFLDDGEGMDPGEAASVIQFGKSSKRAVDSQMIGQYGNGLKSGSMRIGKDFILFTKKRNTKSIVFLSRTFHQEEKIDEVIVPLPSWDMDSNRPIAKSAKQQEKYLTEIDIITKYSPFKSEKEIHEQFDKIDGESGTLVIIYHMMLLDNGEPELDVTTNSVDILMANVDKDDDSVPPEKRSFRAYTAVLYIEPRMKIYINGSKVCTRRLASCLYKPKMYKYSSNRFKTRSEKEAAKAYHEAQMAEEKARDAESKARDLQNKVGPVAPKDQRVALRQAQAQAEMLRNDADIKKEVAETKKRSLKEPKVLNFVFGMNIEKRKLDGMFIYNCSRLIRMYECVGPQTEGGVNCSGVLGFVDVPYLVLEPTHNKQNFADAKEYRHLLRAMGDYLVQYWKDVGIAQQGVTKFWENFGYLSPNWKDDPSEDPKFKRKRAMQLPLTIQCDQCLKWRTLPFSASNINKEFPETWNCNMNPDTQRNRCSAAEVKQNIPQGFLKKESRTAEEKSQKLLDDISRKTKELEKLQNVKTVTSRQQANVLVRSTRPEAARSSPSPTTSISARKSVSKPTPRLDLPPPVRQAAMRRTSQDTSAQQRRASTEERAPPQRTKSTPSSHRRDSIEASPQRQATKTSPVKRQSSAPTSTSTRADSARKETKATPPPPKAKPPPPPKAVPEPKAYPAKVVVEKALSSNQSTVPKSSEMKKPTASISKTMTPAQAAAKLQAITPSSIKVSPSQQPDKDTAGAPGAKVLEPPTSVPTVSSNAIAAVREQKGLNQSTPITSPAKVDHPDVVSKQPCPLEKPPTRAPTKPPTKRTSSAASAEESESEEEVPQKKRRASTTAASPKVSVSDKEEEEEEMEVTQNGVPENGTPENGVDADSEDIGKKVEAKIDGTWYSGEVVATNSKGAGPVRWKVKFDKYPRDKYDKWYGMGSADLRIPPVTPASGGRITETALAPVSPGRPPQVVSPAPSASSVRSEESVPEASSTTKPDAVSSYAQTQQNYEAISAGYRTCLRYFLPPSWIMDKERISQMSIEDLGNFPLDDFFDHYERGLRKLVSNFQTQANENQREADNAKAKLSNVRKLISKLLKSINEDIDIDPEADGDEVDMLLEECVRQATQE</sequence>
<feature type="compositionally biased region" description="Polar residues" evidence="8">
    <location>
        <begin position="745"/>
        <end position="754"/>
    </location>
</feature>
<feature type="compositionally biased region" description="Low complexity" evidence="8">
    <location>
        <begin position="1021"/>
        <end position="1030"/>
    </location>
</feature>
<proteinExistence type="predicted"/>
<keyword evidence="3" id="KW-0863">Zinc-finger</keyword>
<feature type="region of interest" description="Disordered" evidence="8">
    <location>
        <begin position="586"/>
        <end position="938"/>
    </location>
</feature>
<feature type="compositionally biased region" description="Pro residues" evidence="8">
    <location>
        <begin position="714"/>
        <end position="729"/>
    </location>
</feature>
<dbReference type="PANTHER" id="PTHR23337:SF3">
    <property type="entry name" value="MORC FAMILY CW-TYPE ZINC FINGER 2"/>
    <property type="match status" value="1"/>
</dbReference>
<dbReference type="CDD" id="cd04508">
    <property type="entry name" value="Tudor_SF"/>
    <property type="match status" value="1"/>
</dbReference>
<keyword evidence="4" id="KW-0862">Zinc</keyword>
<dbReference type="OMA" id="ILWNCLR"/>
<feature type="compositionally biased region" description="Polar residues" evidence="8">
    <location>
        <begin position="607"/>
        <end position="623"/>
    </location>
</feature>
<evidence type="ECO:0000313" key="11">
    <source>
        <dbReference type="RefSeq" id="XP_035691271.1"/>
    </source>
</evidence>
<dbReference type="PROSITE" id="PS51050">
    <property type="entry name" value="ZF_CW"/>
    <property type="match status" value="1"/>
</dbReference>
<feature type="coiled-coil region" evidence="7">
    <location>
        <begin position="1112"/>
        <end position="1139"/>
    </location>
</feature>
<evidence type="ECO:0000313" key="10">
    <source>
        <dbReference type="Proteomes" id="UP000001554"/>
    </source>
</evidence>
<feature type="compositionally biased region" description="Pro residues" evidence="8">
    <location>
        <begin position="855"/>
        <end position="866"/>
    </location>
</feature>
<organism evidence="10 11">
    <name type="scientific">Branchiostoma floridae</name>
    <name type="common">Florida lancelet</name>
    <name type="synonym">Amphioxus</name>
    <dbReference type="NCBI Taxonomy" id="7739"/>
    <lineage>
        <taxon>Eukaryota</taxon>
        <taxon>Metazoa</taxon>
        <taxon>Chordata</taxon>
        <taxon>Cephalochordata</taxon>
        <taxon>Leptocardii</taxon>
        <taxon>Amphioxiformes</taxon>
        <taxon>Branchiostomatidae</taxon>
        <taxon>Branchiostoma</taxon>
    </lineage>
</organism>
<keyword evidence="10" id="KW-1185">Reference proteome</keyword>
<dbReference type="Pfam" id="PF23327">
    <property type="entry name" value="Chromo_MORC2_6th"/>
    <property type="match status" value="1"/>
</dbReference>
<accession>A0A9J7LYC7</accession>
<comment type="subcellular location">
    <subcellularLocation>
        <location evidence="1">Nucleus</location>
    </subcellularLocation>
</comment>
<feature type="domain" description="CW-type" evidence="9">
    <location>
        <begin position="493"/>
        <end position="547"/>
    </location>
</feature>
<dbReference type="Pfam" id="PF07496">
    <property type="entry name" value="zf-CW"/>
    <property type="match status" value="1"/>
</dbReference>
<dbReference type="InterPro" id="IPR056360">
    <property type="entry name" value="Chromo_MORC2_6th"/>
</dbReference>
<dbReference type="GO" id="GO:0008270">
    <property type="term" value="F:zinc ion binding"/>
    <property type="evidence" value="ECO:0007669"/>
    <property type="project" value="UniProtKB-KW"/>
</dbReference>
<dbReference type="GeneID" id="118426120"/>
<dbReference type="CDD" id="cd16931">
    <property type="entry name" value="HATPase_MORC-like"/>
    <property type="match status" value="1"/>
</dbReference>
<dbReference type="KEGG" id="bfo:118426120"/>
<keyword evidence="6" id="KW-0539">Nucleus</keyword>
<dbReference type="Gene3D" id="2.30.30.140">
    <property type="match status" value="1"/>
</dbReference>
<evidence type="ECO:0000256" key="1">
    <source>
        <dbReference type="ARBA" id="ARBA00004123"/>
    </source>
</evidence>
<evidence type="ECO:0000256" key="4">
    <source>
        <dbReference type="ARBA" id="ARBA00022833"/>
    </source>
</evidence>
<evidence type="ECO:0000256" key="6">
    <source>
        <dbReference type="ARBA" id="ARBA00023242"/>
    </source>
</evidence>
<reference evidence="10" key="1">
    <citation type="journal article" date="2020" name="Nat. Ecol. Evol.">
        <title>Deeply conserved synteny resolves early events in vertebrate evolution.</title>
        <authorList>
            <person name="Simakov O."/>
            <person name="Marletaz F."/>
            <person name="Yue J.X."/>
            <person name="O'Connell B."/>
            <person name="Jenkins J."/>
            <person name="Brandt A."/>
            <person name="Calef R."/>
            <person name="Tung C.H."/>
            <person name="Huang T.K."/>
            <person name="Schmutz J."/>
            <person name="Satoh N."/>
            <person name="Yu J.K."/>
            <person name="Putnam N.H."/>
            <person name="Green R.E."/>
            <person name="Rokhsar D.S."/>
        </authorList>
    </citation>
    <scope>NUCLEOTIDE SEQUENCE [LARGE SCALE GENOMIC DNA]</scope>
    <source>
        <strain evidence="10">S238N-H82</strain>
    </source>
</reference>
<dbReference type="Pfam" id="PF13589">
    <property type="entry name" value="HATPase_c_3"/>
    <property type="match status" value="1"/>
</dbReference>
<evidence type="ECO:0000256" key="7">
    <source>
        <dbReference type="SAM" id="Coils"/>
    </source>
</evidence>
<dbReference type="Proteomes" id="UP000001554">
    <property type="component" value="Chromosome 11"/>
</dbReference>
<evidence type="ECO:0000256" key="3">
    <source>
        <dbReference type="ARBA" id="ARBA00022771"/>
    </source>
</evidence>
<evidence type="ECO:0000256" key="5">
    <source>
        <dbReference type="ARBA" id="ARBA00023054"/>
    </source>
</evidence>
<evidence type="ECO:0000256" key="2">
    <source>
        <dbReference type="ARBA" id="ARBA00022723"/>
    </source>
</evidence>
<dbReference type="AlphaFoldDB" id="A0A9J7LYC7"/>
<feature type="compositionally biased region" description="Polar residues" evidence="8">
    <location>
        <begin position="781"/>
        <end position="793"/>
    </location>
</feature>
<reference evidence="11" key="2">
    <citation type="submission" date="2025-08" db="UniProtKB">
        <authorList>
            <consortium name="RefSeq"/>
        </authorList>
    </citation>
    <scope>IDENTIFICATION</scope>
    <source>
        <strain evidence="11">S238N-H82</strain>
        <tissue evidence="11">Testes</tissue>
    </source>
</reference>
<protein>
    <submittedName>
        <fullName evidence="11">ATPase MORC2A-like isoform X1</fullName>
    </submittedName>
</protein>
<gene>
    <name evidence="11" type="primary">LOC118426120</name>
</gene>